<accession>A0A2U2PAG5</accession>
<proteinExistence type="predicted"/>
<evidence type="ECO:0000313" key="2">
    <source>
        <dbReference type="Proteomes" id="UP000245647"/>
    </source>
</evidence>
<evidence type="ECO:0000313" key="1">
    <source>
        <dbReference type="EMBL" id="PWG78388.1"/>
    </source>
</evidence>
<dbReference type="AlphaFoldDB" id="A0A2U2PAG5"/>
<dbReference type="OrthoDB" id="975810at2"/>
<name>A0A2U2PAG5_9SPHI</name>
<reference evidence="1 2" key="1">
    <citation type="submission" date="2018-04" db="EMBL/GenBank/DDBJ databases">
        <title>Pedobacter chongqingensis sp. nov., isolated from a rottenly hemp rope.</title>
        <authorList>
            <person name="Cai Y."/>
        </authorList>
    </citation>
    <scope>NUCLEOTIDE SEQUENCE [LARGE SCALE GENOMIC DNA]</scope>
    <source>
        <strain evidence="1 2">FJ4-8</strain>
    </source>
</reference>
<keyword evidence="2" id="KW-1185">Reference proteome</keyword>
<comment type="caution">
    <text evidence="1">The sequence shown here is derived from an EMBL/GenBank/DDBJ whole genome shotgun (WGS) entry which is preliminary data.</text>
</comment>
<dbReference type="Proteomes" id="UP000245647">
    <property type="component" value="Unassembled WGS sequence"/>
</dbReference>
<organism evidence="1 2">
    <name type="scientific">Pararcticibacter amylolyticus</name>
    <dbReference type="NCBI Taxonomy" id="2173175"/>
    <lineage>
        <taxon>Bacteria</taxon>
        <taxon>Pseudomonadati</taxon>
        <taxon>Bacteroidota</taxon>
        <taxon>Sphingobacteriia</taxon>
        <taxon>Sphingobacteriales</taxon>
        <taxon>Sphingobacteriaceae</taxon>
        <taxon>Pararcticibacter</taxon>
    </lineage>
</organism>
<sequence length="364" mass="39154">MTALVIAFSTLFVFSCKKDKEQDGLDKIDISASAQGDIALGDTVLFKVKAPQGLTYKGVWKVNDETVSEADSLVLLKYKAGTYAVEYVASAEGSSSSKKITVNVLPKTTPVSEANKMYVSSLFEYLPAPGQYINVNVGNLESAAGILGKRGTVTLGAWGGYIVLGFDHKVPNVAGKEDIIIYNNAGLISEPGVVWVMEDQNGNGKPDDTWYELKGSASAMAGYVRNYSVTYTRPNPITGDVPWKDNKGNTGVVKTNSYHPQTYFPLWISGNEYTLTGTSLPSVNINMSNPSYITSSPFEYGYADNAREGFDKLDISNAIDASGNSVNLQGIHFIKIQTGIQANMGWLGELSTEVLGVADASLVK</sequence>
<protein>
    <submittedName>
        <fullName evidence="1">Cell surface protein</fullName>
    </submittedName>
</protein>
<gene>
    <name evidence="1" type="ORF">DDR33_22660</name>
</gene>
<dbReference type="EMBL" id="QEAS01000026">
    <property type="protein sequence ID" value="PWG78388.1"/>
    <property type="molecule type" value="Genomic_DNA"/>
</dbReference>